<keyword evidence="1" id="KW-0720">Serine protease</keyword>
<dbReference type="PANTHER" id="PTHR10046">
    <property type="entry name" value="ATP DEPENDENT LON PROTEASE FAMILY MEMBER"/>
    <property type="match status" value="1"/>
</dbReference>
<gene>
    <name evidence="4" type="ORF">L2716_04560</name>
</gene>
<dbReference type="Gene3D" id="2.30.42.10">
    <property type="match status" value="1"/>
</dbReference>
<dbReference type="SUPFAM" id="SSF50156">
    <property type="entry name" value="PDZ domain-like"/>
    <property type="match status" value="1"/>
</dbReference>
<keyword evidence="1" id="KW-0378">Hydrolase</keyword>
<feature type="domain" description="PDZ" evidence="2">
    <location>
        <begin position="99"/>
        <end position="183"/>
    </location>
</feature>
<dbReference type="InterPro" id="IPR027065">
    <property type="entry name" value="Lon_Prtase"/>
</dbReference>
<evidence type="ECO:0000256" key="1">
    <source>
        <dbReference type="PROSITE-ProRule" id="PRU01122"/>
    </source>
</evidence>
<dbReference type="InterPro" id="IPR020568">
    <property type="entry name" value="Ribosomal_Su5_D2-typ_SF"/>
</dbReference>
<dbReference type="EC" id="3.4.21.53" evidence="1"/>
<dbReference type="InterPro" id="IPR001478">
    <property type="entry name" value="PDZ"/>
</dbReference>
<protein>
    <recommendedName>
        <fullName evidence="1">endopeptidase La</fullName>
        <ecNumber evidence="1">3.4.21.53</ecNumber>
    </recommendedName>
</protein>
<name>A0ABS9GVZ9_9BACL</name>
<keyword evidence="5" id="KW-1185">Reference proteome</keyword>
<dbReference type="InterPro" id="IPR008269">
    <property type="entry name" value="Lon_proteolytic"/>
</dbReference>
<dbReference type="RefSeq" id="WP_236332216.1">
    <property type="nucleotide sequence ID" value="NZ_JAKIJS010000001.1"/>
</dbReference>
<feature type="domain" description="Lon proteolytic" evidence="3">
    <location>
        <begin position="235"/>
        <end position="338"/>
    </location>
</feature>
<dbReference type="PROSITE" id="PS51786">
    <property type="entry name" value="LON_PROTEOLYTIC"/>
    <property type="match status" value="1"/>
</dbReference>
<evidence type="ECO:0000313" key="4">
    <source>
        <dbReference type="EMBL" id="MCF6136992.1"/>
    </source>
</evidence>
<feature type="active site" evidence="1">
    <location>
        <position position="285"/>
    </location>
</feature>
<evidence type="ECO:0000313" key="5">
    <source>
        <dbReference type="Proteomes" id="UP001649381"/>
    </source>
</evidence>
<dbReference type="Pfam" id="PF13180">
    <property type="entry name" value="PDZ_2"/>
    <property type="match status" value="1"/>
</dbReference>
<accession>A0ABS9GVZ9</accession>
<dbReference type="Proteomes" id="UP001649381">
    <property type="component" value="Unassembled WGS sequence"/>
</dbReference>
<dbReference type="NCBIfam" id="NF041438">
    <property type="entry name" value="SepM_fam_S16"/>
    <property type="match status" value="1"/>
</dbReference>
<dbReference type="PROSITE" id="PS50106">
    <property type="entry name" value="PDZ"/>
    <property type="match status" value="1"/>
</dbReference>
<dbReference type="InterPro" id="IPR014721">
    <property type="entry name" value="Ribsml_uS5_D2-typ_fold_subgr"/>
</dbReference>
<reference evidence="4 5" key="1">
    <citation type="submission" date="2022-01" db="EMBL/GenBank/DDBJ databases">
        <title>Alkalihalobacillus sp. EGI L200015, a novel bacterium isolated from a salt lake sediment.</title>
        <authorList>
            <person name="Gao L."/>
            <person name="Fang B.-Z."/>
            <person name="Li W.-J."/>
        </authorList>
    </citation>
    <scope>NUCLEOTIDE SEQUENCE [LARGE SCALE GENOMIC DNA]</scope>
    <source>
        <strain evidence="4 5">KCTC 12718</strain>
    </source>
</reference>
<dbReference type="Pfam" id="PF05362">
    <property type="entry name" value="Lon_C"/>
    <property type="match status" value="1"/>
</dbReference>
<proteinExistence type="inferred from homology"/>
<dbReference type="SUPFAM" id="SSF54211">
    <property type="entry name" value="Ribosomal protein S5 domain 2-like"/>
    <property type="match status" value="1"/>
</dbReference>
<organism evidence="4 5">
    <name type="scientific">Pseudalkalibacillus berkeleyi</name>
    <dbReference type="NCBI Taxonomy" id="1069813"/>
    <lineage>
        <taxon>Bacteria</taxon>
        <taxon>Bacillati</taxon>
        <taxon>Bacillota</taxon>
        <taxon>Bacilli</taxon>
        <taxon>Bacillales</taxon>
        <taxon>Fictibacillaceae</taxon>
        <taxon>Pseudalkalibacillus</taxon>
    </lineage>
</organism>
<evidence type="ECO:0000259" key="2">
    <source>
        <dbReference type="PROSITE" id="PS50106"/>
    </source>
</evidence>
<keyword evidence="1" id="KW-0645">Protease</keyword>
<evidence type="ECO:0000259" key="3">
    <source>
        <dbReference type="PROSITE" id="PS51786"/>
    </source>
</evidence>
<comment type="catalytic activity">
    <reaction evidence="1">
        <text>Hydrolysis of proteins in presence of ATP.</text>
        <dbReference type="EC" id="3.4.21.53"/>
    </reaction>
</comment>
<feature type="active site" evidence="1">
    <location>
        <position position="240"/>
    </location>
</feature>
<dbReference type="Gene3D" id="3.30.230.10">
    <property type="match status" value="1"/>
</dbReference>
<dbReference type="InterPro" id="IPR036034">
    <property type="entry name" value="PDZ_sf"/>
</dbReference>
<sequence length="340" mass="37491">MKRLRTQWPWAVLLLVILIAFLPIPYYFTQPGDAKVLSPIIKVEEGNKSEGSFMLTTVLIGKANAAEYLWAQVSDYREVIPEDHVRGSDETEEEYQSRQLQLMQSSQHAATIVAYKEANKGIEITNKGVLITGVISGMPAADLLKIGDLITELNGSQIKTAEQLVDQLKKFKANDEVELTVSRDSKEKKVTIALKPFPEKVVNKDGEERAGIGITYPVTFTEIETNPEIKIETNQIGGPSAGLMFTLEIYNQLTKTDWTKGRQIAGTGTMNEAGEVGPIGGIKQKVVAADNADAVVFFAPVAADNYKHAKEAAEDINTDMEIVPVKTFTDALEYLKKEKN</sequence>
<dbReference type="SMART" id="SM00228">
    <property type="entry name" value="PDZ"/>
    <property type="match status" value="1"/>
</dbReference>
<comment type="caution">
    <text evidence="4">The sequence shown here is derived from an EMBL/GenBank/DDBJ whole genome shotgun (WGS) entry which is preliminary data.</text>
</comment>
<comment type="similarity">
    <text evidence="1">Belongs to the peptidase S16 family.</text>
</comment>
<dbReference type="EMBL" id="JAKIJS010000001">
    <property type="protein sequence ID" value="MCF6136992.1"/>
    <property type="molecule type" value="Genomic_DNA"/>
</dbReference>